<evidence type="ECO:0000259" key="6">
    <source>
        <dbReference type="PROSITE" id="PS50157"/>
    </source>
</evidence>
<dbReference type="InterPro" id="IPR013087">
    <property type="entry name" value="Znf_C2H2_type"/>
</dbReference>
<feature type="domain" description="C2H2-type" evidence="6">
    <location>
        <begin position="1002"/>
        <end position="1028"/>
    </location>
</feature>
<feature type="region of interest" description="Disordered" evidence="5">
    <location>
        <begin position="639"/>
        <end position="662"/>
    </location>
</feature>
<feature type="region of interest" description="Disordered" evidence="5">
    <location>
        <begin position="468"/>
        <end position="511"/>
    </location>
</feature>
<dbReference type="GO" id="GO:0005667">
    <property type="term" value="C:transcription regulator complex"/>
    <property type="evidence" value="ECO:0007669"/>
    <property type="project" value="TreeGrafter"/>
</dbReference>
<keyword evidence="4" id="KW-0479">Metal-binding</keyword>
<keyword evidence="1" id="KW-0805">Transcription regulation</keyword>
<dbReference type="InterPro" id="IPR051066">
    <property type="entry name" value="Trans_reg/Corepressor"/>
</dbReference>
<evidence type="ECO:0000256" key="5">
    <source>
        <dbReference type="SAM" id="MobiDB-lite"/>
    </source>
</evidence>
<keyword evidence="4" id="KW-0863">Zinc-finger</keyword>
<dbReference type="GO" id="GO:0000118">
    <property type="term" value="C:histone deacetylase complex"/>
    <property type="evidence" value="ECO:0007669"/>
    <property type="project" value="TreeGrafter"/>
</dbReference>
<dbReference type="SMART" id="SM00355">
    <property type="entry name" value="ZnF_C2H2"/>
    <property type="match status" value="3"/>
</dbReference>
<accession>A0A7R9E448</accession>
<keyword evidence="4" id="KW-0862">Zinc</keyword>
<evidence type="ECO:0000313" key="8">
    <source>
        <dbReference type="EMBL" id="CAD7426027.1"/>
    </source>
</evidence>
<feature type="domain" description="C2H2-type" evidence="6">
    <location>
        <begin position="1056"/>
        <end position="1083"/>
    </location>
</feature>
<dbReference type="PANTHER" id="PTHR16089:SF40">
    <property type="entry name" value="SUPPRESSOR OF ACTIVATED EGL-4 PROTEIN 1"/>
    <property type="match status" value="1"/>
</dbReference>
<sequence>MVTCINGGNGFAVVIGSVTAVVTDGLFITFSMGIEKSRACAFRSPGGSKATAANGVGGGQSGATAASTGTASKPHHSHQQQQQQQQDPKPVECNLCHRKFKNIPALNGHMRLHGGYFKKDSESKKCEKKEVSGPPLQTASMSVRALIEEKIIQKRITNPHLAVSHAQTTHQITYATADASGRSGAPLHYSVQSPGGSVPGKDPPDLNIKLSSFVVPAPPPQAEKTTRRHSDSEHFVSPRLPSGGGTTTEQEAVALAELLLKRSSGASKVAVKRASSDPGSHQNSNPNSASPSPQPQQQLQLSFQGSETYSLAGVGVSYQTDDGGYFSPSIQDDVFQQSVQDTMLLNGMDPAQLAETIQFQAASLLQDQTTAEQLQDIASLEDYQNATGMQDSVHSPGVGQYQSHSNHSIHQDFQAVLNSPLPVNLVDFSAYGQQSPIPKDLSYQPTHSPLDQKEFINYTNSPHTVLTNSPLPSPLAHHDSPSFTYPTPPASQEGQSPSFGHGGMITSNTGCGLPLSSPQQGSTDSFVQSVISHGGHVPPVSSPLSAAFYTTNMSSSAAVEEALSEVLPAESMSGQGCMRSHGLGLYQSLVNPSPPPHSPLSATPVPSPLSISSVPASSSSVSSPLPSSYAQTQGQISFPLSPHHTLQSQMMPNSEDPLLSSSPKDFCSRKKFDFGGIHSFKLLGNGMVDFGMANSGLTGIMVDSNGELKFFQAANSHPAKNMMVSGSVSTNISSASATSPIRVARKRSRPEPLYILPHPVPSYRSRLRAPRLQEPGSSSPPPQYTPPPMLSPARQGQGLFWQAVNVPHSASLSPATWPSSTTVSRNGTIESCGQEESSMPTETAPESDATPHINLGPDFQCVIPQWNPDREKANREPSYEHLLWDPGISKVSTDAEVDMYLEFACCAAVPGGGRNKEYALHLLHMCHGNIHEAMLKLMQPTPFLPSGHPLLAYDYCESDRWSADEMDSFHQGLLKHDKDFLSIAQEANDVELVSTSSETRLFVCEYPDCSASFNSRAALNGHIRIHGGGVCGRSPTPDKRPATATPPALGDLLEEFPCKICGKVFNKVKSRSAHMKSHRPPDAEPKKPKLDPHKMEAAEQTLGRAMCVSSTIGGGGGRHP</sequence>
<keyword evidence="2" id="KW-0804">Transcription</keyword>
<feature type="domain" description="ELM2" evidence="7">
    <location>
        <begin position="851"/>
        <end position="941"/>
    </location>
</feature>
<feature type="compositionally biased region" description="Polar residues" evidence="5">
    <location>
        <begin position="811"/>
        <end position="841"/>
    </location>
</feature>
<feature type="region of interest" description="Disordered" evidence="5">
    <location>
        <begin position="269"/>
        <end position="297"/>
    </location>
</feature>
<evidence type="ECO:0000259" key="7">
    <source>
        <dbReference type="PROSITE" id="PS51156"/>
    </source>
</evidence>
<feature type="region of interest" description="Disordered" evidence="5">
    <location>
        <begin position="588"/>
        <end position="617"/>
    </location>
</feature>
<organism evidence="8">
    <name type="scientific">Timema monikensis</name>
    <dbReference type="NCBI Taxonomy" id="170555"/>
    <lineage>
        <taxon>Eukaryota</taxon>
        <taxon>Metazoa</taxon>
        <taxon>Ecdysozoa</taxon>
        <taxon>Arthropoda</taxon>
        <taxon>Hexapoda</taxon>
        <taxon>Insecta</taxon>
        <taxon>Pterygota</taxon>
        <taxon>Neoptera</taxon>
        <taxon>Polyneoptera</taxon>
        <taxon>Phasmatodea</taxon>
        <taxon>Timematodea</taxon>
        <taxon>Timematoidea</taxon>
        <taxon>Timematidae</taxon>
        <taxon>Timema</taxon>
    </lineage>
</organism>
<feature type="compositionally biased region" description="Polar residues" evidence="5">
    <location>
        <begin position="639"/>
        <end position="652"/>
    </location>
</feature>
<dbReference type="GO" id="GO:0006357">
    <property type="term" value="P:regulation of transcription by RNA polymerase II"/>
    <property type="evidence" value="ECO:0007669"/>
    <property type="project" value="TreeGrafter"/>
</dbReference>
<feature type="compositionally biased region" description="Low complexity" evidence="5">
    <location>
        <begin position="280"/>
        <end position="297"/>
    </location>
</feature>
<feature type="compositionally biased region" description="Low complexity" evidence="5">
    <location>
        <begin position="62"/>
        <end position="72"/>
    </location>
</feature>
<evidence type="ECO:0000256" key="2">
    <source>
        <dbReference type="ARBA" id="ARBA00023163"/>
    </source>
</evidence>
<protein>
    <submittedName>
        <fullName evidence="8">Uncharacterized protein</fullName>
    </submittedName>
</protein>
<evidence type="ECO:0000256" key="1">
    <source>
        <dbReference type="ARBA" id="ARBA00023015"/>
    </source>
</evidence>
<dbReference type="Gene3D" id="3.30.160.60">
    <property type="entry name" value="Classic Zinc Finger"/>
    <property type="match status" value="2"/>
</dbReference>
<dbReference type="Gene3D" id="4.10.1240.50">
    <property type="match status" value="1"/>
</dbReference>
<feature type="region of interest" description="Disordered" evidence="5">
    <location>
        <begin position="50"/>
        <end position="90"/>
    </location>
</feature>
<dbReference type="Pfam" id="PF13912">
    <property type="entry name" value="zf-C2H2_6"/>
    <property type="match status" value="2"/>
</dbReference>
<dbReference type="Pfam" id="PF01448">
    <property type="entry name" value="ELM2"/>
    <property type="match status" value="1"/>
</dbReference>
<feature type="compositionally biased region" description="Polar residues" evidence="5">
    <location>
        <begin position="481"/>
        <end position="498"/>
    </location>
</feature>
<feature type="region of interest" description="Disordered" evidence="5">
    <location>
        <begin position="771"/>
        <end position="794"/>
    </location>
</feature>
<feature type="region of interest" description="Disordered" evidence="5">
    <location>
        <begin position="811"/>
        <end position="848"/>
    </location>
</feature>
<feature type="compositionally biased region" description="Basic and acidic residues" evidence="5">
    <location>
        <begin position="224"/>
        <end position="236"/>
    </location>
</feature>
<dbReference type="PROSITE" id="PS00028">
    <property type="entry name" value="ZINC_FINGER_C2H2_1"/>
    <property type="match status" value="3"/>
</dbReference>
<feature type="compositionally biased region" description="Basic and acidic residues" evidence="5">
    <location>
        <begin position="1079"/>
        <end position="1097"/>
    </location>
</feature>
<dbReference type="InterPro" id="IPR000949">
    <property type="entry name" value="ELM2_dom"/>
</dbReference>
<dbReference type="PANTHER" id="PTHR16089">
    <property type="entry name" value="REST COREPRESSOR COREST PROTEIN-RELATED"/>
    <property type="match status" value="1"/>
</dbReference>
<dbReference type="SUPFAM" id="SSF57667">
    <property type="entry name" value="beta-beta-alpha zinc fingers"/>
    <property type="match status" value="1"/>
</dbReference>
<dbReference type="GO" id="GO:0003714">
    <property type="term" value="F:transcription corepressor activity"/>
    <property type="evidence" value="ECO:0007669"/>
    <property type="project" value="TreeGrafter"/>
</dbReference>
<dbReference type="EMBL" id="OB793089">
    <property type="protein sequence ID" value="CAD7426027.1"/>
    <property type="molecule type" value="Genomic_DNA"/>
</dbReference>
<dbReference type="InterPro" id="IPR036236">
    <property type="entry name" value="Znf_C2H2_sf"/>
</dbReference>
<gene>
    <name evidence="8" type="ORF">TMSB3V08_LOCUS2923</name>
</gene>
<feature type="compositionally biased region" description="Low complexity" evidence="5">
    <location>
        <begin position="608"/>
        <end position="617"/>
    </location>
</feature>
<feature type="compositionally biased region" description="Pro residues" evidence="5">
    <location>
        <begin position="778"/>
        <end position="790"/>
    </location>
</feature>
<proteinExistence type="predicted"/>
<dbReference type="SMART" id="SM01189">
    <property type="entry name" value="ELM2"/>
    <property type="match status" value="1"/>
</dbReference>
<dbReference type="AlphaFoldDB" id="A0A7R9E448"/>
<dbReference type="GO" id="GO:0008270">
    <property type="term" value="F:zinc ion binding"/>
    <property type="evidence" value="ECO:0007669"/>
    <property type="project" value="UniProtKB-KW"/>
</dbReference>
<keyword evidence="3" id="KW-0539">Nucleus</keyword>
<dbReference type="PROSITE" id="PS50157">
    <property type="entry name" value="ZINC_FINGER_C2H2_2"/>
    <property type="match status" value="3"/>
</dbReference>
<name>A0A7R9E448_9NEOP</name>
<feature type="domain" description="C2H2-type" evidence="6">
    <location>
        <begin position="91"/>
        <end position="118"/>
    </location>
</feature>
<feature type="region of interest" description="Disordered" evidence="5">
    <location>
        <begin position="193"/>
        <end position="246"/>
    </location>
</feature>
<reference evidence="8" key="1">
    <citation type="submission" date="2020-11" db="EMBL/GenBank/DDBJ databases">
        <authorList>
            <person name="Tran Van P."/>
        </authorList>
    </citation>
    <scope>NUCLEOTIDE SEQUENCE</scope>
</reference>
<evidence type="ECO:0000256" key="4">
    <source>
        <dbReference type="PROSITE-ProRule" id="PRU00042"/>
    </source>
</evidence>
<evidence type="ECO:0000256" key="3">
    <source>
        <dbReference type="ARBA" id="ARBA00023242"/>
    </source>
</evidence>
<feature type="region of interest" description="Disordered" evidence="5">
    <location>
        <begin position="1071"/>
        <end position="1120"/>
    </location>
</feature>
<dbReference type="PROSITE" id="PS51156">
    <property type="entry name" value="ELM2"/>
    <property type="match status" value="1"/>
</dbReference>